<dbReference type="PANTHER" id="PTHR42783:SF3">
    <property type="entry name" value="GLUTAMATE SYNTHASE [NADPH] SMALL CHAIN-RELATED"/>
    <property type="match status" value="1"/>
</dbReference>
<dbReference type="GO" id="GO:0051536">
    <property type="term" value="F:iron-sulfur cluster binding"/>
    <property type="evidence" value="ECO:0007669"/>
    <property type="project" value="InterPro"/>
</dbReference>
<evidence type="ECO:0000259" key="2">
    <source>
        <dbReference type="Pfam" id="PF14691"/>
    </source>
</evidence>
<gene>
    <name evidence="3" type="ORF">MNBD_UNCLBAC01-2003</name>
</gene>
<dbReference type="SUPFAM" id="SSF51971">
    <property type="entry name" value="Nucleotide-binding domain"/>
    <property type="match status" value="2"/>
</dbReference>
<dbReference type="EC" id="1.4.1.13" evidence="3"/>
<dbReference type="Pfam" id="PF14691">
    <property type="entry name" value="Fer4_20"/>
    <property type="match status" value="1"/>
</dbReference>
<feature type="domain" description="Dihydroprymidine dehydrogenase" evidence="2">
    <location>
        <begin position="2"/>
        <end position="70"/>
    </location>
</feature>
<dbReference type="PRINTS" id="PR00368">
    <property type="entry name" value="FADPNR"/>
</dbReference>
<accession>A0A3B1E0V0</accession>
<dbReference type="InterPro" id="IPR028261">
    <property type="entry name" value="DPD_II"/>
</dbReference>
<dbReference type="InterPro" id="IPR009051">
    <property type="entry name" value="Helical_ferredxn"/>
</dbReference>
<dbReference type="GO" id="GO:0004355">
    <property type="term" value="F:glutamate synthase (NADPH) activity"/>
    <property type="evidence" value="ECO:0007669"/>
    <property type="project" value="UniProtKB-EC"/>
</dbReference>
<dbReference type="InterPro" id="IPR036188">
    <property type="entry name" value="FAD/NAD-bd_sf"/>
</dbReference>
<dbReference type="AlphaFoldDB" id="A0A3B1E0V0"/>
<dbReference type="EMBL" id="UOGJ01000036">
    <property type="protein sequence ID" value="VAX35197.1"/>
    <property type="molecule type" value="Genomic_DNA"/>
</dbReference>
<dbReference type="InterPro" id="IPR023753">
    <property type="entry name" value="FAD/NAD-binding_dom"/>
</dbReference>
<dbReference type="Pfam" id="PF07992">
    <property type="entry name" value="Pyr_redox_2"/>
    <property type="match status" value="1"/>
</dbReference>
<sequence>MGVDVPAFIRLLREGDVNAALEVIIQSNCLPSVCGRICSAPCEIACVLTDEGADPIGIRHLERYAADFGKVQKSREKIVRAGKKVAIIGAGPSGLSAAMQLARKGYQVTIFEALDKPGGVMRYGVPEFRISKKSLDKDINLFKHFGIEIKTTHFMGQNMRLKDILSQGFSALLLASGAGMPKFMELPGANLGGVYYGEEFLMRVNLTKANFFAKYIPTFRIGKKVAVIGSGNTALDCARAAVRFGRTVTLLFRRTEEEMRVQKVEREYGKEEGICFEPLVRPIEILGDQNYFVRGLKCVRMDYADPEQTDHWKLMEVPESEFIMDVDTVIIAIGHRPNTLVRKFSTGLNINDDETIYVDEQTGMTSIEGIFAAGNVVTNAGPVVEALASGKKAAESIDQYLR</sequence>
<evidence type="ECO:0000313" key="3">
    <source>
        <dbReference type="EMBL" id="VAX35197.1"/>
    </source>
</evidence>
<dbReference type="SUPFAM" id="SSF46548">
    <property type="entry name" value="alpha-helical ferredoxin"/>
    <property type="match status" value="1"/>
</dbReference>
<feature type="domain" description="FAD/NAD(P)-binding" evidence="1">
    <location>
        <begin position="83"/>
        <end position="390"/>
    </location>
</feature>
<reference evidence="3" key="1">
    <citation type="submission" date="2018-06" db="EMBL/GenBank/DDBJ databases">
        <authorList>
            <person name="Zhirakovskaya E."/>
        </authorList>
    </citation>
    <scope>NUCLEOTIDE SEQUENCE</scope>
</reference>
<evidence type="ECO:0000259" key="1">
    <source>
        <dbReference type="Pfam" id="PF07992"/>
    </source>
</evidence>
<proteinExistence type="predicted"/>
<protein>
    <submittedName>
        <fullName evidence="3">Glutamate synthase [NADPH] small chain</fullName>
        <ecNumber evidence="3">1.4.1.13</ecNumber>
    </submittedName>
</protein>
<organism evidence="3">
    <name type="scientific">hydrothermal vent metagenome</name>
    <dbReference type="NCBI Taxonomy" id="652676"/>
    <lineage>
        <taxon>unclassified sequences</taxon>
        <taxon>metagenomes</taxon>
        <taxon>ecological metagenomes</taxon>
    </lineage>
</organism>
<dbReference type="PRINTS" id="PR00411">
    <property type="entry name" value="PNDRDTASEI"/>
</dbReference>
<dbReference type="PANTHER" id="PTHR42783">
    <property type="entry name" value="GLUTAMATE SYNTHASE [NADPH] SMALL CHAIN"/>
    <property type="match status" value="1"/>
</dbReference>
<dbReference type="Gene3D" id="3.50.50.60">
    <property type="entry name" value="FAD/NAD(P)-binding domain"/>
    <property type="match status" value="2"/>
</dbReference>
<name>A0A3B1E0V0_9ZZZZ</name>
<keyword evidence="3" id="KW-0560">Oxidoreductase</keyword>
<dbReference type="Gene3D" id="1.10.1060.10">
    <property type="entry name" value="Alpha-helical ferredoxin"/>
    <property type="match status" value="1"/>
</dbReference>